<keyword evidence="2" id="KW-1185">Reference proteome</keyword>
<protein>
    <submittedName>
        <fullName evidence="1">Uncharacterized protein</fullName>
    </submittedName>
</protein>
<name>A0A5B8ULJ9_9BACT</name>
<reference evidence="1 2" key="1">
    <citation type="journal article" date="2015" name="Int. J. Syst. Evol. Microbiol.">
        <title>Flavisolibacter ginsenosidimutans sp. nov., with ginsenoside-converting activity isolated from soil used for cultivating ginseng.</title>
        <authorList>
            <person name="Zhao Y."/>
            <person name="Liu Q."/>
            <person name="Kang M.S."/>
            <person name="Jin F."/>
            <person name="Yu H."/>
            <person name="Im W.T."/>
        </authorList>
    </citation>
    <scope>NUCLEOTIDE SEQUENCE [LARGE SCALE GENOMIC DNA]</scope>
    <source>
        <strain evidence="1 2">Gsoil 636</strain>
    </source>
</reference>
<evidence type="ECO:0000313" key="1">
    <source>
        <dbReference type="EMBL" id="QEC57581.1"/>
    </source>
</evidence>
<dbReference type="RefSeq" id="WP_146790053.1">
    <property type="nucleotide sequence ID" value="NZ_BAABIO010000003.1"/>
</dbReference>
<dbReference type="EMBL" id="CP042433">
    <property type="protein sequence ID" value="QEC57581.1"/>
    <property type="molecule type" value="Genomic_DNA"/>
</dbReference>
<evidence type="ECO:0000313" key="2">
    <source>
        <dbReference type="Proteomes" id="UP000321204"/>
    </source>
</evidence>
<dbReference type="AlphaFoldDB" id="A0A5B8ULJ9"/>
<proteinExistence type="predicted"/>
<accession>A0A5B8ULJ9</accession>
<dbReference type="KEGG" id="fgg:FSB75_17280"/>
<sequence length="76" mass="8450">MSQKKKAVAKQPYLTKRRLVSAAKSGIRKAAAETMEVMGYVIIAEDGWLVKKYADGRTEKISPIERANPNESLVLD</sequence>
<gene>
    <name evidence="1" type="ORF">FSB75_17280</name>
</gene>
<dbReference type="Proteomes" id="UP000321204">
    <property type="component" value="Chromosome"/>
</dbReference>
<organism evidence="1 2">
    <name type="scientific">Flavisolibacter ginsenosidimutans</name>
    <dbReference type="NCBI Taxonomy" id="661481"/>
    <lineage>
        <taxon>Bacteria</taxon>
        <taxon>Pseudomonadati</taxon>
        <taxon>Bacteroidota</taxon>
        <taxon>Chitinophagia</taxon>
        <taxon>Chitinophagales</taxon>
        <taxon>Chitinophagaceae</taxon>
        <taxon>Flavisolibacter</taxon>
    </lineage>
</organism>
<dbReference type="OrthoDB" id="798969at2"/>